<feature type="transmembrane region" description="Helical" evidence="1">
    <location>
        <begin position="191"/>
        <end position="215"/>
    </location>
</feature>
<organism evidence="2 3">
    <name type="scientific">Rhizobium azibense</name>
    <dbReference type="NCBI Taxonomy" id="1136135"/>
    <lineage>
        <taxon>Bacteria</taxon>
        <taxon>Pseudomonadati</taxon>
        <taxon>Pseudomonadota</taxon>
        <taxon>Alphaproteobacteria</taxon>
        <taxon>Hyphomicrobiales</taxon>
        <taxon>Rhizobiaceae</taxon>
        <taxon>Rhizobium/Agrobacterium group</taxon>
        <taxon>Rhizobium</taxon>
    </lineage>
</organism>
<accession>A0A4R3RUH3</accession>
<evidence type="ECO:0000313" key="3">
    <source>
        <dbReference type="Proteomes" id="UP000295507"/>
    </source>
</evidence>
<comment type="caution">
    <text evidence="2">The sequence shown here is derived from an EMBL/GenBank/DDBJ whole genome shotgun (WGS) entry which is preliminary data.</text>
</comment>
<dbReference type="EMBL" id="SMBK01000004">
    <property type="protein sequence ID" value="TCU38754.1"/>
    <property type="molecule type" value="Genomic_DNA"/>
</dbReference>
<keyword evidence="1" id="KW-0812">Transmembrane</keyword>
<feature type="transmembrane region" description="Helical" evidence="1">
    <location>
        <begin position="235"/>
        <end position="253"/>
    </location>
</feature>
<evidence type="ECO:0000256" key="1">
    <source>
        <dbReference type="SAM" id="Phobius"/>
    </source>
</evidence>
<dbReference type="RefSeq" id="WP_132551356.1">
    <property type="nucleotide sequence ID" value="NZ_SMBK01000004.1"/>
</dbReference>
<reference evidence="2 3" key="1">
    <citation type="submission" date="2019-03" db="EMBL/GenBank/DDBJ databases">
        <title>Genomic Encyclopedia of Type Strains, Phase IV (KMG-V): Genome sequencing to study the core and pangenomes of soil and plant-associated prokaryotes.</title>
        <authorList>
            <person name="Whitman W."/>
        </authorList>
    </citation>
    <scope>NUCLEOTIDE SEQUENCE [LARGE SCALE GENOMIC DNA]</scope>
    <source>
        <strain evidence="2 3">IE4868</strain>
    </source>
</reference>
<feature type="transmembrane region" description="Helical" evidence="1">
    <location>
        <begin position="6"/>
        <end position="22"/>
    </location>
</feature>
<sequence>MLATFLDNLRILLFGPIARFFYRRRSRRRWSRRYPIQWMTPREILFMDLENYEPEGDVFKLDKAMVNEFADARDKLNDRIRRNFSIMFIISAILITDYFSIDMKFSLFGVEVKKFVFFRELLFLLASGLSAHTLIIQNNVYTLENAMAFIISNKVPVELRHLYGNRYLPGGMYSRYIPTNLPYINISRPNYWISIVPVFIMSGALAAVFIGYYYLLMRILYDIWLHPSVPFWSRGAVIAMAISYTYGLLYVAGTRFKLPYRNYIRVEKRNVMKKFWPAQYEEEFGGEYAEDIADDRWMHGRGYLPKP</sequence>
<feature type="transmembrane region" description="Helical" evidence="1">
    <location>
        <begin position="121"/>
        <end position="141"/>
    </location>
</feature>
<name>A0A4R3RUH3_9HYPH</name>
<proteinExistence type="predicted"/>
<feature type="transmembrane region" description="Helical" evidence="1">
    <location>
        <begin position="83"/>
        <end position="101"/>
    </location>
</feature>
<evidence type="ECO:0000313" key="2">
    <source>
        <dbReference type="EMBL" id="TCU38754.1"/>
    </source>
</evidence>
<gene>
    <name evidence="2" type="ORF">EV129_104361</name>
</gene>
<keyword evidence="1" id="KW-0472">Membrane</keyword>
<protein>
    <submittedName>
        <fullName evidence="2">Uncharacterized protein</fullName>
    </submittedName>
</protein>
<dbReference type="AlphaFoldDB" id="A0A4R3RUH3"/>
<dbReference type="Proteomes" id="UP000295507">
    <property type="component" value="Unassembled WGS sequence"/>
</dbReference>
<keyword evidence="1" id="KW-1133">Transmembrane helix</keyword>